<protein>
    <submittedName>
        <fullName evidence="1">Uncharacterized protein</fullName>
    </submittedName>
</protein>
<dbReference type="AlphaFoldDB" id="A0AAD2HIE8"/>
<sequence length="83" mass="9486">YNHGSHIDKVRFQVSLSSSSSFFFCDDIIAVHQAKSAMTTNTLARNLRSRALIPLPFLLCIPVWTVSDLFPSERFCFSKSMWN</sequence>
<evidence type="ECO:0000313" key="2">
    <source>
        <dbReference type="Proteomes" id="UP001295794"/>
    </source>
</evidence>
<organism evidence="1 2">
    <name type="scientific">Mycena citricolor</name>
    <dbReference type="NCBI Taxonomy" id="2018698"/>
    <lineage>
        <taxon>Eukaryota</taxon>
        <taxon>Fungi</taxon>
        <taxon>Dikarya</taxon>
        <taxon>Basidiomycota</taxon>
        <taxon>Agaricomycotina</taxon>
        <taxon>Agaricomycetes</taxon>
        <taxon>Agaricomycetidae</taxon>
        <taxon>Agaricales</taxon>
        <taxon>Marasmiineae</taxon>
        <taxon>Mycenaceae</taxon>
        <taxon>Mycena</taxon>
    </lineage>
</organism>
<dbReference type="Proteomes" id="UP001295794">
    <property type="component" value="Unassembled WGS sequence"/>
</dbReference>
<comment type="caution">
    <text evidence="1">The sequence shown here is derived from an EMBL/GenBank/DDBJ whole genome shotgun (WGS) entry which is preliminary data.</text>
</comment>
<evidence type="ECO:0000313" key="1">
    <source>
        <dbReference type="EMBL" id="CAK5275493.1"/>
    </source>
</evidence>
<gene>
    <name evidence="1" type="ORF">MYCIT1_LOCUS23286</name>
</gene>
<name>A0AAD2HIE8_9AGAR</name>
<accession>A0AAD2HIE8</accession>
<reference evidence="1" key="1">
    <citation type="submission" date="2023-11" db="EMBL/GenBank/DDBJ databases">
        <authorList>
            <person name="De Vega J J."/>
            <person name="De Vega J J."/>
        </authorList>
    </citation>
    <scope>NUCLEOTIDE SEQUENCE</scope>
</reference>
<feature type="non-terminal residue" evidence="1">
    <location>
        <position position="1"/>
    </location>
</feature>
<proteinExistence type="predicted"/>
<dbReference type="EMBL" id="CAVNYO010000405">
    <property type="protein sequence ID" value="CAK5275493.1"/>
    <property type="molecule type" value="Genomic_DNA"/>
</dbReference>
<keyword evidence="2" id="KW-1185">Reference proteome</keyword>